<evidence type="ECO:0000256" key="1">
    <source>
        <dbReference type="SAM" id="MobiDB-lite"/>
    </source>
</evidence>
<feature type="region of interest" description="Disordered" evidence="1">
    <location>
        <begin position="1"/>
        <end position="22"/>
    </location>
</feature>
<feature type="compositionally biased region" description="Basic and acidic residues" evidence="1">
    <location>
        <begin position="160"/>
        <end position="180"/>
    </location>
</feature>
<evidence type="ECO:0000313" key="3">
    <source>
        <dbReference type="RefSeq" id="XP_014673176.1"/>
    </source>
</evidence>
<name>A0ABM1ELV5_PRICU</name>
<protein>
    <submittedName>
        <fullName evidence="3">Uncharacterized protein LOC106813531</fullName>
    </submittedName>
</protein>
<organism evidence="2 3">
    <name type="scientific">Priapulus caudatus</name>
    <name type="common">Priapulid worm</name>
    <dbReference type="NCBI Taxonomy" id="37621"/>
    <lineage>
        <taxon>Eukaryota</taxon>
        <taxon>Metazoa</taxon>
        <taxon>Ecdysozoa</taxon>
        <taxon>Scalidophora</taxon>
        <taxon>Priapulida</taxon>
        <taxon>Priapulimorpha</taxon>
        <taxon>Priapulimorphida</taxon>
        <taxon>Priapulidae</taxon>
        <taxon>Priapulus</taxon>
    </lineage>
</organism>
<dbReference type="Proteomes" id="UP000695022">
    <property type="component" value="Unplaced"/>
</dbReference>
<proteinExistence type="predicted"/>
<feature type="compositionally biased region" description="Basic residues" evidence="1">
    <location>
        <begin position="200"/>
        <end position="209"/>
    </location>
</feature>
<feature type="compositionally biased region" description="Polar residues" evidence="1">
    <location>
        <begin position="89"/>
        <end position="101"/>
    </location>
</feature>
<dbReference type="RefSeq" id="XP_014673176.1">
    <property type="nucleotide sequence ID" value="XM_014817690.1"/>
</dbReference>
<dbReference type="GeneID" id="106813531"/>
<evidence type="ECO:0000313" key="2">
    <source>
        <dbReference type="Proteomes" id="UP000695022"/>
    </source>
</evidence>
<feature type="compositionally biased region" description="Polar residues" evidence="1">
    <location>
        <begin position="115"/>
        <end position="124"/>
    </location>
</feature>
<accession>A0ABM1ELV5</accession>
<sequence>MTPPGRDWEKSRQEMNMVQRDEPSNDFFYIGQAASVVNKSMDWSSLDDEVVLEEVAAQSGQATLNTQEVEAQHRALRQKKLQKQYGSRPGSTVSRGTSPLPTSDEEIAEILRANTLLSEGTQTNEPKHGYYREPPPPPRLTRPKTARGSRRHRSHSTEQLYDRHGAPYQSEREQLARQESGKSMQRAHSATNLTSDQQQQHHRHHRRSDRRPDDRDNRSPRDAGGRAHEVSRSRLHEYQRGERPQSNPAAPNEGEVRFDPHALRRALTPDLVATAYAKQEMRVVLANDAPQRTGRRDDRNRRPARGVETVVTVLVVSLLLVSRNPIENTVSARSSSPRYSGGGVANPCGSMGTCNGTS</sequence>
<keyword evidence="2" id="KW-1185">Reference proteome</keyword>
<reference evidence="3" key="1">
    <citation type="submission" date="2025-08" db="UniProtKB">
        <authorList>
            <consortium name="RefSeq"/>
        </authorList>
    </citation>
    <scope>IDENTIFICATION</scope>
</reference>
<feature type="region of interest" description="Disordered" evidence="1">
    <location>
        <begin position="59"/>
        <end position="255"/>
    </location>
</feature>
<gene>
    <name evidence="3" type="primary">LOC106813531</name>
</gene>
<feature type="region of interest" description="Disordered" evidence="1">
    <location>
        <begin position="330"/>
        <end position="358"/>
    </location>
</feature>
<feature type="compositionally biased region" description="Basic and acidic residues" evidence="1">
    <location>
        <begin position="210"/>
        <end position="243"/>
    </location>
</feature>
<feature type="compositionally biased region" description="Polar residues" evidence="1">
    <location>
        <begin position="181"/>
        <end position="194"/>
    </location>
</feature>
<feature type="compositionally biased region" description="Polar residues" evidence="1">
    <location>
        <begin position="59"/>
        <end position="69"/>
    </location>
</feature>
<feature type="compositionally biased region" description="Basic residues" evidence="1">
    <location>
        <begin position="141"/>
        <end position="154"/>
    </location>
</feature>